<name>A0ABT8BPC3_9VIBR</name>
<dbReference type="Proteomes" id="UP001238540">
    <property type="component" value="Unassembled WGS sequence"/>
</dbReference>
<accession>A0ABT8BPC3</accession>
<feature type="transmembrane region" description="Helical" evidence="7">
    <location>
        <begin position="36"/>
        <end position="59"/>
    </location>
</feature>
<dbReference type="InterPro" id="IPR032831">
    <property type="entry name" value="LptM_cons"/>
</dbReference>
<proteinExistence type="predicted"/>
<keyword evidence="9" id="KW-1185">Reference proteome</keyword>
<keyword evidence="4" id="KW-0564">Palmitate</keyword>
<evidence type="ECO:0000313" key="8">
    <source>
        <dbReference type="EMBL" id="MDN3608763.1"/>
    </source>
</evidence>
<evidence type="ECO:0000256" key="2">
    <source>
        <dbReference type="ARBA" id="ARBA00022729"/>
    </source>
</evidence>
<keyword evidence="5" id="KW-0998">Cell outer membrane</keyword>
<evidence type="ECO:0000256" key="4">
    <source>
        <dbReference type="ARBA" id="ARBA00023139"/>
    </source>
</evidence>
<keyword evidence="6 8" id="KW-0449">Lipoprotein</keyword>
<comment type="subcellular location">
    <subcellularLocation>
        <location evidence="1">Cell outer membrane</location>
        <topology evidence="1">Lipid-anchor</topology>
    </subcellularLocation>
</comment>
<evidence type="ECO:0000256" key="7">
    <source>
        <dbReference type="SAM" id="Phobius"/>
    </source>
</evidence>
<feature type="transmembrane region" description="Helical" evidence="7">
    <location>
        <begin position="6"/>
        <end position="24"/>
    </location>
</feature>
<evidence type="ECO:0000256" key="1">
    <source>
        <dbReference type="ARBA" id="ARBA00004459"/>
    </source>
</evidence>
<keyword evidence="7" id="KW-0812">Transmembrane</keyword>
<dbReference type="RefSeq" id="WP_170883739.1">
    <property type="nucleotide sequence ID" value="NZ_JAUFQC010000001.1"/>
</dbReference>
<gene>
    <name evidence="8" type="ORF">QWZ16_03220</name>
</gene>
<dbReference type="Pfam" id="PF13627">
    <property type="entry name" value="LptM_cons"/>
    <property type="match status" value="1"/>
</dbReference>
<keyword evidence="3 7" id="KW-0472">Membrane</keyword>
<sequence length="73" mass="8041">MKFSLVHLVYPIAFPECGAIIGGIERLITTQRMKRSLFTLFILSVLGLAGCGQTGPLYMPEDASKNEQPSQQQ</sequence>
<keyword evidence="2" id="KW-0732">Signal</keyword>
<evidence type="ECO:0000313" key="9">
    <source>
        <dbReference type="Proteomes" id="UP001238540"/>
    </source>
</evidence>
<reference evidence="9" key="1">
    <citation type="journal article" date="2019" name="Int. J. Syst. Evol. Microbiol.">
        <title>The Global Catalogue of Microorganisms (GCM) 10K type strain sequencing project: providing services to taxonomists for standard genome sequencing and annotation.</title>
        <authorList>
            <consortium name="The Broad Institute Genomics Platform"/>
            <consortium name="The Broad Institute Genome Sequencing Center for Infectious Disease"/>
            <person name="Wu L."/>
            <person name="Ma J."/>
        </authorList>
    </citation>
    <scope>NUCLEOTIDE SEQUENCE [LARGE SCALE GENOMIC DNA]</scope>
    <source>
        <strain evidence="9">CECT 7398</strain>
    </source>
</reference>
<keyword evidence="7" id="KW-1133">Transmembrane helix</keyword>
<dbReference type="EMBL" id="JAUFQC010000001">
    <property type="protein sequence ID" value="MDN3608763.1"/>
    <property type="molecule type" value="Genomic_DNA"/>
</dbReference>
<comment type="caution">
    <text evidence="8">The sequence shown here is derived from an EMBL/GenBank/DDBJ whole genome shotgun (WGS) entry which is preliminary data.</text>
</comment>
<organism evidence="8 9">
    <name type="scientific">Vibrio ostreicida</name>
    <dbReference type="NCBI Taxonomy" id="526588"/>
    <lineage>
        <taxon>Bacteria</taxon>
        <taxon>Pseudomonadati</taxon>
        <taxon>Pseudomonadota</taxon>
        <taxon>Gammaproteobacteria</taxon>
        <taxon>Vibrionales</taxon>
        <taxon>Vibrionaceae</taxon>
        <taxon>Vibrio</taxon>
    </lineage>
</organism>
<protein>
    <submittedName>
        <fullName evidence="8">Lipoprotein</fullName>
    </submittedName>
</protein>
<evidence type="ECO:0000256" key="5">
    <source>
        <dbReference type="ARBA" id="ARBA00023237"/>
    </source>
</evidence>
<evidence type="ECO:0000256" key="3">
    <source>
        <dbReference type="ARBA" id="ARBA00023136"/>
    </source>
</evidence>
<evidence type="ECO:0000256" key="6">
    <source>
        <dbReference type="ARBA" id="ARBA00023288"/>
    </source>
</evidence>
<dbReference type="NCBIfam" id="NF047847">
    <property type="entry name" value="SS_mature_LptM"/>
    <property type="match status" value="1"/>
</dbReference>